<evidence type="ECO:0000256" key="9">
    <source>
        <dbReference type="PIRSR" id="PIRSR000808-3"/>
    </source>
</evidence>
<evidence type="ECO:0000313" key="12">
    <source>
        <dbReference type="EMBL" id="OGL38243.1"/>
    </source>
</evidence>
<dbReference type="Pfam" id="PF01087">
    <property type="entry name" value="GalP_UDP_transf"/>
    <property type="match status" value="1"/>
</dbReference>
<dbReference type="GO" id="GO:0006012">
    <property type="term" value="P:galactose metabolic process"/>
    <property type="evidence" value="ECO:0007669"/>
    <property type="project" value="UniProtKB-UniRule"/>
</dbReference>
<keyword evidence="5 9" id="KW-0862">Zinc</keyword>
<dbReference type="PROSITE" id="PS51084">
    <property type="entry name" value="HIT_2"/>
    <property type="match status" value="1"/>
</dbReference>
<sequence length="341" mass="39117">MPELRKDPIVGRWIIISTERAKRPTDFVAKPEAKRGGFCPFCPGNEDKTPPEIMAYRDNGTQPNTTGWRMRVVSNKFPALMTEGDLNRAGDGIYDKMGGIGAHEVIIETPDHELTLSTMPLSGVINVLYAYKERLIDLKRDQRLRYVMIFKNHGEAAGASLEHPHSQLIALPIVPKRVREELFGSKNYFEYKERCLFCDIIRQEIEREIRMIEETDYFIAISPFAPRFPFETWIMPKIHKAAFENLSDNELSSLAVILQNTLKRIDKILNFPAYNFVIHSAPFHDSQSESYHYHIEIMPKLTKVAGFEWGTGFYINPMPPELAAKYLREEGLVAETQPLAI</sequence>
<protein>
    <recommendedName>
        <fullName evidence="7">Galactose-1-phosphate uridylyltransferase</fullName>
        <ecNumber evidence="7">2.7.7.12</ecNumber>
    </recommendedName>
</protein>
<evidence type="ECO:0000256" key="5">
    <source>
        <dbReference type="ARBA" id="ARBA00022833"/>
    </source>
</evidence>
<comment type="caution">
    <text evidence="10">Lacks conserved residue(s) required for the propagation of feature annotation.</text>
</comment>
<evidence type="ECO:0000256" key="4">
    <source>
        <dbReference type="ARBA" id="ARBA00022723"/>
    </source>
</evidence>
<gene>
    <name evidence="12" type="ORF">A2042_06205</name>
</gene>
<dbReference type="InterPro" id="IPR036265">
    <property type="entry name" value="HIT-like_sf"/>
</dbReference>
<dbReference type="EMBL" id="MGDB01000153">
    <property type="protein sequence ID" value="OGL38243.1"/>
    <property type="molecule type" value="Genomic_DNA"/>
</dbReference>
<dbReference type="GO" id="GO:0008108">
    <property type="term" value="F:UDP-glucose:hexose-1-phosphate uridylyltransferase activity"/>
    <property type="evidence" value="ECO:0007669"/>
    <property type="project" value="UniProtKB-UniRule"/>
</dbReference>
<evidence type="ECO:0000256" key="8">
    <source>
        <dbReference type="PIRSR" id="PIRSR000808-1"/>
    </source>
</evidence>
<dbReference type="UniPathway" id="UPA00214"/>
<keyword evidence="4 9" id="KW-0479">Metal-binding</keyword>
<dbReference type="GO" id="GO:0008270">
    <property type="term" value="F:zinc ion binding"/>
    <property type="evidence" value="ECO:0007669"/>
    <property type="project" value="InterPro"/>
</dbReference>
<proteinExistence type="inferred from homology"/>
<dbReference type="Pfam" id="PF02744">
    <property type="entry name" value="GalP_UDP_tr_C"/>
    <property type="match status" value="1"/>
</dbReference>
<evidence type="ECO:0000256" key="7">
    <source>
        <dbReference type="NCBIfam" id="TIGR00209"/>
    </source>
</evidence>
<dbReference type="Gene3D" id="3.30.428.10">
    <property type="entry name" value="HIT-like"/>
    <property type="match status" value="2"/>
</dbReference>
<feature type="binding site" evidence="9">
    <location>
        <position position="163"/>
    </location>
    <ligand>
        <name>Zn(2+)</name>
        <dbReference type="ChEBI" id="CHEBI:29105"/>
    </ligand>
</feature>
<evidence type="ECO:0000256" key="3">
    <source>
        <dbReference type="ARBA" id="ARBA00022695"/>
    </source>
</evidence>
<feature type="binding site" evidence="9">
    <location>
        <position position="112"/>
    </location>
    <ligand>
        <name>Zn(2+)</name>
        <dbReference type="ChEBI" id="CHEBI:29105"/>
    </ligand>
</feature>
<organism evidence="12 13">
    <name type="scientific">Candidatus Schekmanbacteria bacterium GWA2_38_11</name>
    <dbReference type="NCBI Taxonomy" id="1817876"/>
    <lineage>
        <taxon>Bacteria</taxon>
        <taxon>Candidatus Schekmaniibacteriota</taxon>
    </lineage>
</organism>
<evidence type="ECO:0000256" key="1">
    <source>
        <dbReference type="ARBA" id="ARBA00010951"/>
    </source>
</evidence>
<dbReference type="SUPFAM" id="SSF54197">
    <property type="entry name" value="HIT-like"/>
    <property type="match status" value="2"/>
</dbReference>
<evidence type="ECO:0000256" key="6">
    <source>
        <dbReference type="ARBA" id="ARBA00023277"/>
    </source>
</evidence>
<evidence type="ECO:0000259" key="11">
    <source>
        <dbReference type="PROSITE" id="PS51084"/>
    </source>
</evidence>
<name>A0A1F7R9M3_9BACT</name>
<feature type="active site" description="Tele-UMP-histidine intermediate" evidence="8">
    <location>
        <position position="165"/>
    </location>
</feature>
<reference evidence="12 13" key="1">
    <citation type="journal article" date="2016" name="Nat. Commun.">
        <title>Thousands of microbial genomes shed light on interconnected biogeochemical processes in an aquifer system.</title>
        <authorList>
            <person name="Anantharaman K."/>
            <person name="Brown C.T."/>
            <person name="Hug L.A."/>
            <person name="Sharon I."/>
            <person name="Castelle C.J."/>
            <person name="Probst A.J."/>
            <person name="Thomas B.C."/>
            <person name="Singh A."/>
            <person name="Wilkins M.J."/>
            <person name="Karaoz U."/>
            <person name="Brodie E.L."/>
            <person name="Williams K.H."/>
            <person name="Hubbard S.S."/>
            <person name="Banfield J.F."/>
        </authorList>
    </citation>
    <scope>NUCLEOTIDE SEQUENCE [LARGE SCALE GENOMIC DNA]</scope>
</reference>
<comment type="similarity">
    <text evidence="1">Belongs to the galactose-1-phosphate uridylyltransferase type 1 family.</text>
</comment>
<keyword evidence="2 12" id="KW-0808">Transferase</keyword>
<dbReference type="InterPro" id="IPR001937">
    <property type="entry name" value="GalP_UDPtransf1"/>
</dbReference>
<dbReference type="PANTHER" id="PTHR42763">
    <property type="entry name" value="ADP-GLUCOSE PHOSPHORYLASE"/>
    <property type="match status" value="1"/>
</dbReference>
<comment type="caution">
    <text evidence="12">The sequence shown here is derived from an EMBL/GenBank/DDBJ whole genome shotgun (WGS) entry which is preliminary data.</text>
</comment>
<dbReference type="InterPro" id="IPR053177">
    <property type="entry name" value="ADP-glucose_phosphorylase"/>
</dbReference>
<dbReference type="AlphaFoldDB" id="A0A1F7R9M3"/>
<dbReference type="Proteomes" id="UP000178526">
    <property type="component" value="Unassembled WGS sequence"/>
</dbReference>
<dbReference type="InterPro" id="IPR005850">
    <property type="entry name" value="GalP_Utransf_C"/>
</dbReference>
<keyword evidence="3 12" id="KW-0548">Nucleotidyltransferase</keyword>
<evidence type="ECO:0000256" key="10">
    <source>
        <dbReference type="PROSITE-ProRule" id="PRU00464"/>
    </source>
</evidence>
<feature type="binding site" evidence="9">
    <location>
        <position position="39"/>
    </location>
    <ligand>
        <name>Zn(2+)</name>
        <dbReference type="ChEBI" id="CHEBI:29105"/>
    </ligand>
</feature>
<dbReference type="NCBIfam" id="TIGR00209">
    <property type="entry name" value="galT_1"/>
    <property type="match status" value="1"/>
</dbReference>
<dbReference type="InterPro" id="IPR011146">
    <property type="entry name" value="HIT-like"/>
</dbReference>
<comment type="cofactor">
    <cofactor evidence="9">
        <name>Zn(2+)</name>
        <dbReference type="ChEBI" id="CHEBI:29105"/>
    </cofactor>
    <text evidence="9">Binds 1 zinc ion per subunit.</text>
</comment>
<dbReference type="PIRSF" id="PIRSF000808">
    <property type="entry name" value="GalT"/>
    <property type="match status" value="1"/>
</dbReference>
<accession>A0A1F7R9M3</accession>
<feature type="binding site" evidence="9">
    <location>
        <position position="42"/>
    </location>
    <ligand>
        <name>Zn(2+)</name>
        <dbReference type="ChEBI" id="CHEBI:29105"/>
    </ligand>
</feature>
<keyword evidence="6" id="KW-0119">Carbohydrate metabolism</keyword>
<dbReference type="EC" id="2.7.7.12" evidence="7"/>
<dbReference type="PANTHER" id="PTHR42763:SF1">
    <property type="entry name" value="UDP-GLUCOSE--HEXOSE-1-PHOSPHATE URIDYLYLTRANSFERASE"/>
    <property type="match status" value="1"/>
</dbReference>
<evidence type="ECO:0000256" key="2">
    <source>
        <dbReference type="ARBA" id="ARBA00022679"/>
    </source>
</evidence>
<dbReference type="CDD" id="cd00608">
    <property type="entry name" value="GalT"/>
    <property type="match status" value="1"/>
</dbReference>
<evidence type="ECO:0000313" key="13">
    <source>
        <dbReference type="Proteomes" id="UP000178526"/>
    </source>
</evidence>
<feature type="domain" description="HIT" evidence="11">
    <location>
        <begin position="196"/>
        <end position="307"/>
    </location>
</feature>
<dbReference type="InterPro" id="IPR005849">
    <property type="entry name" value="GalP_Utransf_N"/>
</dbReference>